<proteinExistence type="inferred from homology"/>
<keyword evidence="3" id="KW-1015">Disulfide bond</keyword>
<dbReference type="GO" id="GO:0006955">
    <property type="term" value="P:immune response"/>
    <property type="evidence" value="ECO:0007669"/>
    <property type="project" value="InterPro"/>
</dbReference>
<keyword evidence="2 4" id="KW-0202">Cytokine</keyword>
<gene>
    <name evidence="6" type="ORF">OJAV_G00178640</name>
</gene>
<evidence type="ECO:0000256" key="1">
    <source>
        <dbReference type="ARBA" id="ARBA00010868"/>
    </source>
</evidence>
<dbReference type="Proteomes" id="UP000283210">
    <property type="component" value="Chromosome 18"/>
</dbReference>
<keyword evidence="4" id="KW-0145">Chemotaxis</keyword>
<dbReference type="InterPro" id="IPR039809">
    <property type="entry name" value="Chemokine_b/g/d"/>
</dbReference>
<feature type="signal peptide" evidence="4">
    <location>
        <begin position="1"/>
        <end position="22"/>
    </location>
</feature>
<evidence type="ECO:0000313" key="7">
    <source>
        <dbReference type="Proteomes" id="UP000283210"/>
    </source>
</evidence>
<keyword evidence="4" id="KW-0732">Signal</keyword>
<comment type="subcellular location">
    <subcellularLocation>
        <location evidence="4">Secreted</location>
    </subcellularLocation>
</comment>
<dbReference type="SUPFAM" id="SSF54117">
    <property type="entry name" value="Interleukin 8-like chemokines"/>
    <property type="match status" value="1"/>
</dbReference>
<dbReference type="InterPro" id="IPR000827">
    <property type="entry name" value="Chemokine_CC_CS"/>
</dbReference>
<reference evidence="6 7" key="2">
    <citation type="submission" date="2019-01" db="EMBL/GenBank/DDBJ databases">
        <title>A chromosome length genome reference of the Java medaka (oryzias javanicus).</title>
        <authorList>
            <person name="Herpin A."/>
            <person name="Takehana Y."/>
            <person name="Naruse K."/>
            <person name="Ansai S."/>
            <person name="Kawaguchi M."/>
        </authorList>
    </citation>
    <scope>NUCLEOTIDE SEQUENCE [LARGE SCALE GENOMIC DNA]</scope>
    <source>
        <strain evidence="6">RS831</strain>
        <tissue evidence="6">Whole body</tissue>
    </source>
</reference>
<name>A0A3S2P8J4_ORYJA</name>
<dbReference type="PANTHER" id="PTHR12015:SF108">
    <property type="entry name" value="C-C MOTIF CHEMOKINE 20"/>
    <property type="match status" value="1"/>
</dbReference>
<feature type="domain" description="Chemokine interleukin-8-like" evidence="5">
    <location>
        <begin position="28"/>
        <end position="86"/>
    </location>
</feature>
<dbReference type="Gene3D" id="2.40.50.40">
    <property type="match status" value="1"/>
</dbReference>
<dbReference type="InterPro" id="IPR001811">
    <property type="entry name" value="Chemokine_IL8-like_dom"/>
</dbReference>
<accession>A0A3S2P8J4</accession>
<comment type="similarity">
    <text evidence="1 4">Belongs to the intercrine beta (chemokine CC) family.</text>
</comment>
<organism evidence="6 7">
    <name type="scientific">Oryzias javanicus</name>
    <name type="common">Javanese ricefish</name>
    <name type="synonym">Aplocheilus javanicus</name>
    <dbReference type="NCBI Taxonomy" id="123683"/>
    <lineage>
        <taxon>Eukaryota</taxon>
        <taxon>Metazoa</taxon>
        <taxon>Chordata</taxon>
        <taxon>Craniata</taxon>
        <taxon>Vertebrata</taxon>
        <taxon>Euteleostomi</taxon>
        <taxon>Actinopterygii</taxon>
        <taxon>Neopterygii</taxon>
        <taxon>Teleostei</taxon>
        <taxon>Neoteleostei</taxon>
        <taxon>Acanthomorphata</taxon>
        <taxon>Ovalentaria</taxon>
        <taxon>Atherinomorphae</taxon>
        <taxon>Beloniformes</taxon>
        <taxon>Adrianichthyidae</taxon>
        <taxon>Oryziinae</taxon>
        <taxon>Oryzias</taxon>
    </lineage>
</organism>
<evidence type="ECO:0000256" key="3">
    <source>
        <dbReference type="ARBA" id="ARBA00023157"/>
    </source>
</evidence>
<dbReference type="PROSITE" id="PS00472">
    <property type="entry name" value="SMALL_CYTOKINES_CC"/>
    <property type="match status" value="1"/>
</dbReference>
<dbReference type="OrthoDB" id="8934837at2759"/>
<protein>
    <recommendedName>
        <fullName evidence="4">C-C motif chemokine</fullName>
    </recommendedName>
</protein>
<dbReference type="PANTHER" id="PTHR12015">
    <property type="entry name" value="SMALL INDUCIBLE CYTOKINE A"/>
    <property type="match status" value="1"/>
</dbReference>
<dbReference type="InterPro" id="IPR036048">
    <property type="entry name" value="Interleukin_8-like_sf"/>
</dbReference>
<dbReference type="EMBL" id="CM012454">
    <property type="protein sequence ID" value="RVE60203.1"/>
    <property type="molecule type" value="Genomic_DNA"/>
</dbReference>
<keyword evidence="4" id="KW-0964">Secreted</keyword>
<evidence type="ECO:0000256" key="2">
    <source>
        <dbReference type="ARBA" id="ARBA00022514"/>
    </source>
</evidence>
<dbReference type="Pfam" id="PF00048">
    <property type="entry name" value="IL8"/>
    <property type="match status" value="1"/>
</dbReference>
<dbReference type="SMART" id="SM00199">
    <property type="entry name" value="SCY"/>
    <property type="match status" value="1"/>
</dbReference>
<sequence>MRTAAILLLCMLGAALFCTISCDSSSSPESCCFKFFPGKLNPGRIRSYILTDDRCPMPGVVLVTKRNMNVCVERNATWVQEILQKLV</sequence>
<keyword evidence="7" id="KW-1185">Reference proteome</keyword>
<evidence type="ECO:0000256" key="4">
    <source>
        <dbReference type="RuleBase" id="RU361150"/>
    </source>
</evidence>
<dbReference type="GO" id="GO:0008009">
    <property type="term" value="F:chemokine activity"/>
    <property type="evidence" value="ECO:0007669"/>
    <property type="project" value="InterPro"/>
</dbReference>
<evidence type="ECO:0000259" key="5">
    <source>
        <dbReference type="SMART" id="SM00199"/>
    </source>
</evidence>
<dbReference type="AlphaFoldDB" id="A0A3S2P8J4"/>
<evidence type="ECO:0000313" key="6">
    <source>
        <dbReference type="EMBL" id="RVE60203.1"/>
    </source>
</evidence>
<reference evidence="6 7" key="1">
    <citation type="submission" date="2018-11" db="EMBL/GenBank/DDBJ databases">
        <authorList>
            <person name="Lopez-Roques C."/>
            <person name="Donnadieu C."/>
            <person name="Bouchez O."/>
            <person name="Klopp C."/>
            <person name="Cabau C."/>
            <person name="Zahm M."/>
        </authorList>
    </citation>
    <scope>NUCLEOTIDE SEQUENCE [LARGE SCALE GENOMIC DNA]</scope>
    <source>
        <strain evidence="6">RS831</strain>
        <tissue evidence="6">Whole body</tissue>
    </source>
</reference>
<feature type="chain" id="PRO_5018383136" description="C-C motif chemokine" evidence="4">
    <location>
        <begin position="23"/>
        <end position="87"/>
    </location>
</feature>
<dbReference type="GO" id="GO:0005615">
    <property type="term" value="C:extracellular space"/>
    <property type="evidence" value="ECO:0007669"/>
    <property type="project" value="UniProtKB-KW"/>
</dbReference>